<dbReference type="InterPro" id="IPR036291">
    <property type="entry name" value="NAD(P)-bd_dom_sf"/>
</dbReference>
<dbReference type="AlphaFoldDB" id="A0A4R9AB49"/>
<dbReference type="InterPro" id="IPR000683">
    <property type="entry name" value="Gfo/Idh/MocA-like_OxRdtase_N"/>
</dbReference>
<dbReference type="OrthoDB" id="179913at2"/>
<sequence length="336" mass="35485">MGRTHARIIAREEQAELVGCADPVSDAAAHEFGVPHFSDHHALLAMTGLDAVIISNPNSFHVETALDCLAAGVPALLEKPVAINFAEARLLAAAAAASATPILVGHHRRHHPAVSAARSLIASGGLGRIVAVNGLWLTRKPDSYFEQRWHRSAGAGVMLINLVHDLDLLRHLCGEIVSIQASTSNALRGHEVEETASVIFEFENGALGSFLISDAAVSPWGWDQNTEDDPTYPFNPSVSCYSIAGTRGSLAFPQMAHFSHPGRADGIAADWTHPLSLSFDATGTGDSYTNQLRHFVAVVRGEAVPLVSVSDAAATLALIEAAQTAAVTGVAQRIPL</sequence>
<feature type="domain" description="Gfo/Idh/MocA-like oxidoreductase N-terminal" evidence="2">
    <location>
        <begin position="1"/>
        <end position="106"/>
    </location>
</feature>
<keyword evidence="1" id="KW-0520">NAD</keyword>
<evidence type="ECO:0000259" key="2">
    <source>
        <dbReference type="Pfam" id="PF01408"/>
    </source>
</evidence>
<dbReference type="InterPro" id="IPR051450">
    <property type="entry name" value="Gfo/Idh/MocA_Oxidoreductases"/>
</dbReference>
<dbReference type="Pfam" id="PF01408">
    <property type="entry name" value="GFO_IDH_MocA"/>
    <property type="match status" value="1"/>
</dbReference>
<dbReference type="SUPFAM" id="SSF55347">
    <property type="entry name" value="Glyceraldehyde-3-phosphate dehydrogenase-like, C-terminal domain"/>
    <property type="match status" value="1"/>
</dbReference>
<dbReference type="EMBL" id="SOHE01000016">
    <property type="protein sequence ID" value="TFD54609.1"/>
    <property type="molecule type" value="Genomic_DNA"/>
</dbReference>
<protein>
    <submittedName>
        <fullName evidence="4">Gfo/Idh/MocA family oxidoreductase</fullName>
    </submittedName>
</protein>
<proteinExistence type="predicted"/>
<evidence type="ECO:0000259" key="3">
    <source>
        <dbReference type="Pfam" id="PF22725"/>
    </source>
</evidence>
<evidence type="ECO:0000313" key="5">
    <source>
        <dbReference type="Proteomes" id="UP000297447"/>
    </source>
</evidence>
<dbReference type="PANTHER" id="PTHR43377:SF8">
    <property type="entry name" value="BLR3664 PROTEIN"/>
    <property type="match status" value="1"/>
</dbReference>
<evidence type="ECO:0000313" key="4">
    <source>
        <dbReference type="EMBL" id="TFD54609.1"/>
    </source>
</evidence>
<dbReference type="PANTHER" id="PTHR43377">
    <property type="entry name" value="BILIVERDIN REDUCTASE A"/>
    <property type="match status" value="1"/>
</dbReference>
<evidence type="ECO:0000256" key="1">
    <source>
        <dbReference type="ARBA" id="ARBA00023027"/>
    </source>
</evidence>
<dbReference type="SUPFAM" id="SSF51735">
    <property type="entry name" value="NAD(P)-binding Rossmann-fold domains"/>
    <property type="match status" value="1"/>
</dbReference>
<dbReference type="Gene3D" id="3.40.50.720">
    <property type="entry name" value="NAD(P)-binding Rossmann-like Domain"/>
    <property type="match status" value="1"/>
</dbReference>
<organism evidence="4 5">
    <name type="scientific">Cryobacterium frigoriphilum</name>
    <dbReference type="NCBI Taxonomy" id="1259150"/>
    <lineage>
        <taxon>Bacteria</taxon>
        <taxon>Bacillati</taxon>
        <taxon>Actinomycetota</taxon>
        <taxon>Actinomycetes</taxon>
        <taxon>Micrococcales</taxon>
        <taxon>Microbacteriaceae</taxon>
        <taxon>Cryobacterium</taxon>
    </lineage>
</organism>
<comment type="caution">
    <text evidence="4">The sequence shown here is derived from an EMBL/GenBank/DDBJ whole genome shotgun (WGS) entry which is preliminary data.</text>
</comment>
<dbReference type="Gene3D" id="3.30.360.10">
    <property type="entry name" value="Dihydrodipicolinate Reductase, domain 2"/>
    <property type="match status" value="1"/>
</dbReference>
<dbReference type="Proteomes" id="UP000297447">
    <property type="component" value="Unassembled WGS sequence"/>
</dbReference>
<name>A0A4R9AB49_9MICO</name>
<dbReference type="Pfam" id="PF22725">
    <property type="entry name" value="GFO_IDH_MocA_C3"/>
    <property type="match status" value="1"/>
</dbReference>
<feature type="domain" description="GFO/IDH/MocA-like oxidoreductase" evidence="3">
    <location>
        <begin position="115"/>
        <end position="250"/>
    </location>
</feature>
<dbReference type="GO" id="GO:0000166">
    <property type="term" value="F:nucleotide binding"/>
    <property type="evidence" value="ECO:0007669"/>
    <property type="project" value="InterPro"/>
</dbReference>
<accession>A0A4R9AB49</accession>
<keyword evidence="5" id="KW-1185">Reference proteome</keyword>
<reference evidence="4 5" key="1">
    <citation type="submission" date="2019-03" db="EMBL/GenBank/DDBJ databases">
        <title>Genomics of glacier-inhabiting Cryobacterium strains.</title>
        <authorList>
            <person name="Liu Q."/>
            <person name="Xin Y.-H."/>
        </authorList>
    </citation>
    <scope>NUCLEOTIDE SEQUENCE [LARGE SCALE GENOMIC DNA]</scope>
    <source>
        <strain evidence="4 5">Hh14</strain>
    </source>
</reference>
<gene>
    <name evidence="4" type="ORF">E3T55_03275</name>
</gene>
<dbReference type="InterPro" id="IPR055170">
    <property type="entry name" value="GFO_IDH_MocA-like_dom"/>
</dbReference>